<comment type="caution">
    <text evidence="2">The sequence shown here is derived from an EMBL/GenBank/DDBJ whole genome shotgun (WGS) entry which is preliminary data.</text>
</comment>
<feature type="non-terminal residue" evidence="2">
    <location>
        <position position="1"/>
    </location>
</feature>
<sequence length="103" mass="11341">MKTLLKDPPAFEEDERQQQQQRHGLGQAVVDAYRARSRNMMPVQIPPFNDPGAPSDPLGGMGRVSPANAQSMSMGDMGMGMGSVGEASDRQRQRFSQHQRSIL</sequence>
<evidence type="ECO:0000313" key="2">
    <source>
        <dbReference type="EMBL" id="GIQ87080.1"/>
    </source>
</evidence>
<feature type="compositionally biased region" description="Low complexity" evidence="1">
    <location>
        <begin position="94"/>
        <end position="103"/>
    </location>
</feature>
<evidence type="ECO:0000256" key="1">
    <source>
        <dbReference type="SAM" id="MobiDB-lite"/>
    </source>
</evidence>
<dbReference type="Proteomes" id="UP000265618">
    <property type="component" value="Unassembled WGS sequence"/>
</dbReference>
<name>A0A9K3D2L5_9EUKA</name>
<dbReference type="AlphaFoldDB" id="A0A9K3D2L5"/>
<organism evidence="2 3">
    <name type="scientific">Kipferlia bialata</name>
    <dbReference type="NCBI Taxonomy" id="797122"/>
    <lineage>
        <taxon>Eukaryota</taxon>
        <taxon>Metamonada</taxon>
        <taxon>Carpediemonas-like organisms</taxon>
        <taxon>Kipferlia</taxon>
    </lineage>
</organism>
<reference evidence="2 3" key="1">
    <citation type="journal article" date="2018" name="PLoS ONE">
        <title>The draft genome of Kipferlia bialata reveals reductive genome evolution in fornicate parasites.</title>
        <authorList>
            <person name="Tanifuji G."/>
            <person name="Takabayashi S."/>
            <person name="Kume K."/>
            <person name="Takagi M."/>
            <person name="Nakayama T."/>
            <person name="Kamikawa R."/>
            <person name="Inagaki Y."/>
            <person name="Hashimoto T."/>
        </authorList>
    </citation>
    <scope>NUCLEOTIDE SEQUENCE [LARGE SCALE GENOMIC DNA]</scope>
    <source>
        <strain evidence="2">NY0173</strain>
    </source>
</reference>
<dbReference type="EMBL" id="BDIP01002959">
    <property type="protein sequence ID" value="GIQ87080.1"/>
    <property type="molecule type" value="Genomic_DNA"/>
</dbReference>
<accession>A0A9K3D2L5</accession>
<proteinExistence type="predicted"/>
<evidence type="ECO:0000313" key="3">
    <source>
        <dbReference type="Proteomes" id="UP000265618"/>
    </source>
</evidence>
<gene>
    <name evidence="2" type="ORF">KIPB_009049</name>
</gene>
<feature type="region of interest" description="Disordered" evidence="1">
    <location>
        <begin position="42"/>
        <end position="103"/>
    </location>
</feature>
<feature type="region of interest" description="Disordered" evidence="1">
    <location>
        <begin position="1"/>
        <end position="26"/>
    </location>
</feature>
<keyword evidence="3" id="KW-1185">Reference proteome</keyword>
<protein>
    <submittedName>
        <fullName evidence="2">Uncharacterized protein</fullName>
    </submittedName>
</protein>